<dbReference type="EMBL" id="AMYD01003144">
    <property type="protein sequence ID" value="EQB47013.1"/>
    <property type="molecule type" value="Genomic_DNA"/>
</dbReference>
<sequence length="36" mass="4202">MSRTSDTFDSLQTRVSKAVQMEQKRIMTKPMRLQTA</sequence>
<protein>
    <submittedName>
        <fullName evidence="1">Uncharacterized protein</fullName>
    </submittedName>
</protein>
<proteinExistence type="predicted"/>
<gene>
    <name evidence="1" type="ORF">CGLO_13894</name>
</gene>
<dbReference type="Proteomes" id="UP000015530">
    <property type="component" value="Unassembled WGS sequence"/>
</dbReference>
<comment type="caution">
    <text evidence="1">The sequence shown here is derived from an EMBL/GenBank/DDBJ whole genome shotgun (WGS) entry which is preliminary data.</text>
</comment>
<evidence type="ECO:0000313" key="1">
    <source>
        <dbReference type="EMBL" id="EQB47013.1"/>
    </source>
</evidence>
<reference evidence="2" key="1">
    <citation type="journal article" date="2013" name="Mol. Plant Microbe Interact.">
        <title>Global aspects of pacC regulation of pathogenicity genes in Colletotrichum gloeosporioides as revealed by transcriptome analysis.</title>
        <authorList>
            <person name="Alkan N."/>
            <person name="Meng X."/>
            <person name="Friedlander G."/>
            <person name="Reuveni E."/>
            <person name="Sukno S."/>
            <person name="Sherman A."/>
            <person name="Thon M."/>
            <person name="Fluhr R."/>
            <person name="Prusky D."/>
        </authorList>
    </citation>
    <scope>NUCLEOTIDE SEQUENCE [LARGE SCALE GENOMIC DNA]</scope>
    <source>
        <strain evidence="2">Cg-14</strain>
    </source>
</reference>
<dbReference type="HOGENOM" id="CLU_3359633_0_0_1"/>
<name>T0K2R9_COLGC</name>
<accession>T0K2R9</accession>
<evidence type="ECO:0000313" key="2">
    <source>
        <dbReference type="Proteomes" id="UP000015530"/>
    </source>
</evidence>
<dbReference type="AlphaFoldDB" id="T0K2R9"/>
<organism evidence="1 2">
    <name type="scientific">Colletotrichum gloeosporioides (strain Cg-14)</name>
    <name type="common">Anthracnose fungus</name>
    <name type="synonym">Glomerella cingulata</name>
    <dbReference type="NCBI Taxonomy" id="1237896"/>
    <lineage>
        <taxon>Eukaryota</taxon>
        <taxon>Fungi</taxon>
        <taxon>Dikarya</taxon>
        <taxon>Ascomycota</taxon>
        <taxon>Pezizomycotina</taxon>
        <taxon>Sordariomycetes</taxon>
        <taxon>Hypocreomycetidae</taxon>
        <taxon>Glomerellales</taxon>
        <taxon>Glomerellaceae</taxon>
        <taxon>Colletotrichum</taxon>
        <taxon>Colletotrichum gloeosporioides species complex</taxon>
    </lineage>
</organism>